<evidence type="ECO:0000259" key="7">
    <source>
        <dbReference type="Pfam" id="PF03807"/>
    </source>
</evidence>
<keyword evidence="4" id="KW-0963">Cytoplasm</keyword>
<dbReference type="InterPro" id="IPR008927">
    <property type="entry name" value="6-PGluconate_DH-like_C_sf"/>
</dbReference>
<comment type="subcellular location">
    <subcellularLocation>
        <location evidence="4">Cytoplasm</location>
    </subcellularLocation>
</comment>
<dbReference type="PIRSF" id="PIRSF000193">
    <property type="entry name" value="Pyrrol-5-carb_rd"/>
    <property type="match status" value="1"/>
</dbReference>
<keyword evidence="2 4" id="KW-0521">NADP</keyword>
<dbReference type="InterPro" id="IPR053790">
    <property type="entry name" value="P5CR-like_CS"/>
</dbReference>
<keyword evidence="10" id="KW-1185">Reference proteome</keyword>
<comment type="function">
    <text evidence="4">Catalyzes the reduction of 1-pyrroline-5-carboxylate (PCA) to L-proline.</text>
</comment>
<dbReference type="InterPro" id="IPR029036">
    <property type="entry name" value="P5CR_dimer"/>
</dbReference>
<evidence type="ECO:0000256" key="6">
    <source>
        <dbReference type="RuleBase" id="RU003903"/>
    </source>
</evidence>
<dbReference type="HAMAP" id="MF_01925">
    <property type="entry name" value="P5C_reductase"/>
    <property type="match status" value="1"/>
</dbReference>
<comment type="pathway">
    <text evidence="4 6">Amino-acid biosynthesis; L-proline biosynthesis; L-proline from L-glutamate 5-semialdehyde: step 1/1.</text>
</comment>
<dbReference type="EC" id="1.5.1.2" evidence="4 5"/>
<comment type="catalytic activity">
    <reaction evidence="4 6">
        <text>L-proline + NADP(+) = (S)-1-pyrroline-5-carboxylate + NADPH + 2 H(+)</text>
        <dbReference type="Rhea" id="RHEA:14109"/>
        <dbReference type="ChEBI" id="CHEBI:15378"/>
        <dbReference type="ChEBI" id="CHEBI:17388"/>
        <dbReference type="ChEBI" id="CHEBI:57783"/>
        <dbReference type="ChEBI" id="CHEBI:58349"/>
        <dbReference type="ChEBI" id="CHEBI:60039"/>
        <dbReference type="EC" id="1.5.1.2"/>
    </reaction>
</comment>
<dbReference type="Gene3D" id="1.10.3730.10">
    <property type="entry name" value="ProC C-terminal domain-like"/>
    <property type="match status" value="1"/>
</dbReference>
<evidence type="ECO:0000313" key="10">
    <source>
        <dbReference type="Proteomes" id="UP000652430"/>
    </source>
</evidence>
<proteinExistence type="inferred from homology"/>
<dbReference type="Pfam" id="PF14748">
    <property type="entry name" value="P5CR_dimer"/>
    <property type="match status" value="1"/>
</dbReference>
<protein>
    <recommendedName>
        <fullName evidence="4 5">Pyrroline-5-carboxylate reductase</fullName>
        <shortName evidence="4">P5C reductase</shortName>
        <shortName evidence="4">P5CR</shortName>
        <ecNumber evidence="4 5">1.5.1.2</ecNumber>
    </recommendedName>
    <alternativeName>
        <fullName evidence="4">PCA reductase</fullName>
    </alternativeName>
</protein>
<evidence type="ECO:0000259" key="8">
    <source>
        <dbReference type="Pfam" id="PF14748"/>
    </source>
</evidence>
<dbReference type="EMBL" id="BNAQ01000004">
    <property type="protein sequence ID" value="GHH20423.1"/>
    <property type="molecule type" value="Genomic_DNA"/>
</dbReference>
<evidence type="ECO:0000313" key="9">
    <source>
        <dbReference type="EMBL" id="GHH20423.1"/>
    </source>
</evidence>
<keyword evidence="4 6" id="KW-0028">Amino-acid biosynthesis</keyword>
<dbReference type="Pfam" id="PF03807">
    <property type="entry name" value="F420_oxidored"/>
    <property type="match status" value="1"/>
</dbReference>
<organism evidence="9 10">
    <name type="scientific">Sphingomonas glacialis</name>
    <dbReference type="NCBI Taxonomy" id="658225"/>
    <lineage>
        <taxon>Bacteria</taxon>
        <taxon>Pseudomonadati</taxon>
        <taxon>Pseudomonadota</taxon>
        <taxon>Alphaproteobacteria</taxon>
        <taxon>Sphingomonadales</taxon>
        <taxon>Sphingomonadaceae</taxon>
        <taxon>Sphingomonas</taxon>
    </lineage>
</organism>
<dbReference type="InterPro" id="IPR036291">
    <property type="entry name" value="NAD(P)-bd_dom_sf"/>
</dbReference>
<evidence type="ECO:0000256" key="1">
    <source>
        <dbReference type="ARBA" id="ARBA00005525"/>
    </source>
</evidence>
<dbReference type="SUPFAM" id="SSF48179">
    <property type="entry name" value="6-phosphogluconate dehydrogenase C-terminal domain-like"/>
    <property type="match status" value="1"/>
</dbReference>
<evidence type="ECO:0000256" key="2">
    <source>
        <dbReference type="ARBA" id="ARBA00022857"/>
    </source>
</evidence>
<dbReference type="PANTHER" id="PTHR11645">
    <property type="entry name" value="PYRROLINE-5-CARBOXYLATE REDUCTASE"/>
    <property type="match status" value="1"/>
</dbReference>
<feature type="domain" description="Pyrroline-5-carboxylate reductase catalytic N-terminal" evidence="7">
    <location>
        <begin position="7"/>
        <end position="94"/>
    </location>
</feature>
<evidence type="ECO:0000256" key="3">
    <source>
        <dbReference type="ARBA" id="ARBA00023002"/>
    </source>
</evidence>
<comment type="caution">
    <text evidence="9">The sequence shown here is derived from an EMBL/GenBank/DDBJ whole genome shotgun (WGS) entry which is preliminary data.</text>
</comment>
<gene>
    <name evidence="4 9" type="primary">proC</name>
    <name evidence="9" type="ORF">GCM10008023_28290</name>
</gene>
<accession>A0ABQ3LMI3</accession>
<dbReference type="Proteomes" id="UP000652430">
    <property type="component" value="Unassembled WGS sequence"/>
</dbReference>
<dbReference type="PANTHER" id="PTHR11645:SF0">
    <property type="entry name" value="PYRROLINE-5-CARBOXYLATE REDUCTASE 3"/>
    <property type="match status" value="1"/>
</dbReference>
<keyword evidence="3 4" id="KW-0560">Oxidoreductase</keyword>
<feature type="domain" description="Pyrroline-5-carboxylate reductase dimerisation" evidence="8">
    <location>
        <begin position="156"/>
        <end position="260"/>
    </location>
</feature>
<dbReference type="InterPro" id="IPR000304">
    <property type="entry name" value="Pyrroline-COOH_reductase"/>
</dbReference>
<evidence type="ECO:0000256" key="5">
    <source>
        <dbReference type="NCBIfam" id="TIGR00112"/>
    </source>
</evidence>
<dbReference type="Gene3D" id="3.40.50.720">
    <property type="entry name" value="NAD(P)-binding Rossmann-like Domain"/>
    <property type="match status" value="1"/>
</dbReference>
<name>A0ABQ3LMI3_9SPHN</name>
<comment type="similarity">
    <text evidence="1 4 6">Belongs to the pyrroline-5-carboxylate reductase family.</text>
</comment>
<keyword evidence="4 6" id="KW-0641">Proline biosynthesis</keyword>
<comment type="catalytic activity">
    <reaction evidence="4">
        <text>L-proline + NAD(+) = (S)-1-pyrroline-5-carboxylate + NADH + 2 H(+)</text>
        <dbReference type="Rhea" id="RHEA:14105"/>
        <dbReference type="ChEBI" id="CHEBI:15378"/>
        <dbReference type="ChEBI" id="CHEBI:17388"/>
        <dbReference type="ChEBI" id="CHEBI:57540"/>
        <dbReference type="ChEBI" id="CHEBI:57945"/>
        <dbReference type="ChEBI" id="CHEBI:60039"/>
        <dbReference type="EC" id="1.5.1.2"/>
    </reaction>
</comment>
<dbReference type="NCBIfam" id="TIGR00112">
    <property type="entry name" value="proC"/>
    <property type="match status" value="1"/>
</dbReference>
<reference evidence="10" key="1">
    <citation type="journal article" date="2019" name="Int. J. Syst. Evol. Microbiol.">
        <title>The Global Catalogue of Microorganisms (GCM) 10K type strain sequencing project: providing services to taxonomists for standard genome sequencing and annotation.</title>
        <authorList>
            <consortium name="The Broad Institute Genomics Platform"/>
            <consortium name="The Broad Institute Genome Sequencing Center for Infectious Disease"/>
            <person name="Wu L."/>
            <person name="Ma J."/>
        </authorList>
    </citation>
    <scope>NUCLEOTIDE SEQUENCE [LARGE SCALE GENOMIC DNA]</scope>
    <source>
        <strain evidence="10">CGMCC 1.8957</strain>
    </source>
</reference>
<sequence length="266" mass="27351">MTLGRVWMIGCGNMGGAMLRRWIASGVLAGDQIDVVNRADRLLPDGVRQARDLPGGDLPDAVILAMKPQQIDDVASLYAERLAGVPVLVSILAGVEESALAARFKAQTIVRAMPNLPVAIGKGVVALESSSRDDAVRADVFALMAPLGLVEWVDPAQFDAVTALAGSGPAFLYRFIDALAAAGVANGLPAAQAERLALATVEGSALLAAAAEIAPGALAEHVASPGGSTRRGLDVLDERDALKALLTETIAASTRRNAEMAAAARG</sequence>
<dbReference type="SUPFAM" id="SSF51735">
    <property type="entry name" value="NAD(P)-binding Rossmann-fold domains"/>
    <property type="match status" value="1"/>
</dbReference>
<evidence type="ECO:0000256" key="4">
    <source>
        <dbReference type="HAMAP-Rule" id="MF_01925"/>
    </source>
</evidence>
<dbReference type="PROSITE" id="PS00521">
    <property type="entry name" value="P5CR"/>
    <property type="match status" value="1"/>
</dbReference>
<dbReference type="InterPro" id="IPR028939">
    <property type="entry name" value="P5C_Rdtase_cat_N"/>
</dbReference>